<accession>A0A0C5VES5</accession>
<feature type="binding site" evidence="7">
    <location>
        <position position="70"/>
    </location>
    <ligand>
        <name>Mg(2+)</name>
        <dbReference type="ChEBI" id="CHEBI:18420"/>
        <label>1</label>
        <note>catalytic</note>
    </ligand>
</feature>
<dbReference type="GO" id="GO:0046854">
    <property type="term" value="P:phosphatidylinositol phosphate biosynthetic process"/>
    <property type="evidence" value="ECO:0007669"/>
    <property type="project" value="InterPro"/>
</dbReference>
<dbReference type="Gene3D" id="3.30.540.10">
    <property type="entry name" value="Fructose-1,6-Bisphosphatase, subunit A, domain 1"/>
    <property type="match status" value="1"/>
</dbReference>
<dbReference type="GO" id="GO:0050427">
    <property type="term" value="P:3'-phosphoadenosine 5'-phosphosulfate metabolic process"/>
    <property type="evidence" value="ECO:0007669"/>
    <property type="project" value="TreeGrafter"/>
</dbReference>
<feature type="binding site" evidence="6">
    <location>
        <position position="89"/>
    </location>
    <ligand>
        <name>Mg(2+)</name>
        <dbReference type="ChEBI" id="CHEBI:18420"/>
        <label>2</label>
    </ligand>
</feature>
<keyword evidence="9" id="KW-1185">Reference proteome</keyword>
<dbReference type="GO" id="GO:0000103">
    <property type="term" value="P:sulfate assimilation"/>
    <property type="evidence" value="ECO:0007669"/>
    <property type="project" value="TreeGrafter"/>
</dbReference>
<comment type="catalytic activity">
    <reaction evidence="6">
        <text>adenosine 3',5'-bisphosphate + H2O = AMP + phosphate</text>
        <dbReference type="Rhea" id="RHEA:10040"/>
        <dbReference type="ChEBI" id="CHEBI:15377"/>
        <dbReference type="ChEBI" id="CHEBI:43474"/>
        <dbReference type="ChEBI" id="CHEBI:58343"/>
        <dbReference type="ChEBI" id="CHEBI:456215"/>
        <dbReference type="EC" id="3.1.3.7"/>
    </reaction>
</comment>
<dbReference type="CDD" id="cd01638">
    <property type="entry name" value="CysQ"/>
    <property type="match status" value="1"/>
</dbReference>
<keyword evidence="6 7" id="KW-0479">Metal-binding</keyword>
<evidence type="ECO:0000313" key="8">
    <source>
        <dbReference type="EMBL" id="AJQ97740.1"/>
    </source>
</evidence>
<feature type="binding site" evidence="6">
    <location>
        <position position="212"/>
    </location>
    <ligand>
        <name>Mg(2+)</name>
        <dbReference type="ChEBI" id="CHEBI:18420"/>
        <label>2</label>
    </ligand>
</feature>
<protein>
    <recommendedName>
        <fullName evidence="6">3'(2'),5'-bisphosphate nucleotidase CysQ</fullName>
        <ecNumber evidence="6">3.1.3.7</ecNumber>
    </recommendedName>
    <alternativeName>
        <fullName evidence="6">3'(2'),5-bisphosphonucleoside 3'(2')-phosphohydrolase</fullName>
    </alternativeName>
    <alternativeName>
        <fullName evidence="6">3'-phosphoadenosine 5'-phosphate phosphatase</fullName>
        <shortName evidence="6">PAP phosphatase</shortName>
    </alternativeName>
</protein>
<dbReference type="GO" id="GO:0005886">
    <property type="term" value="C:plasma membrane"/>
    <property type="evidence" value="ECO:0007669"/>
    <property type="project" value="UniProtKB-SubCell"/>
</dbReference>
<dbReference type="PANTHER" id="PTHR43028:SF5">
    <property type="entry name" value="3'(2'),5'-BISPHOSPHATE NUCLEOTIDASE 1"/>
    <property type="match status" value="1"/>
</dbReference>
<feature type="binding site" evidence="7">
    <location>
        <position position="91"/>
    </location>
    <ligand>
        <name>Mg(2+)</name>
        <dbReference type="ChEBI" id="CHEBI:18420"/>
        <label>1</label>
        <note>catalytic</note>
    </ligand>
</feature>
<proteinExistence type="inferred from homology"/>
<evidence type="ECO:0000256" key="3">
    <source>
        <dbReference type="ARBA" id="ARBA00022519"/>
    </source>
</evidence>
<dbReference type="GO" id="GO:0000287">
    <property type="term" value="F:magnesium ion binding"/>
    <property type="evidence" value="ECO:0007669"/>
    <property type="project" value="UniProtKB-UniRule"/>
</dbReference>
<dbReference type="STRING" id="1445510.YC6258_05712"/>
<dbReference type="EC" id="3.1.3.7" evidence="6"/>
<dbReference type="OrthoDB" id="9785695at2"/>
<evidence type="ECO:0000256" key="5">
    <source>
        <dbReference type="ARBA" id="ARBA00023136"/>
    </source>
</evidence>
<dbReference type="AlphaFoldDB" id="A0A0C5VES5"/>
<feature type="binding site" evidence="6">
    <location>
        <position position="91"/>
    </location>
    <ligand>
        <name>Mg(2+)</name>
        <dbReference type="ChEBI" id="CHEBI:18420"/>
        <label>1</label>
    </ligand>
</feature>
<dbReference type="EMBL" id="CP007142">
    <property type="protein sequence ID" value="AJQ97740.1"/>
    <property type="molecule type" value="Genomic_DNA"/>
</dbReference>
<dbReference type="InterPro" id="IPR006240">
    <property type="entry name" value="CysQ"/>
</dbReference>
<dbReference type="RefSeq" id="WP_044619404.1">
    <property type="nucleotide sequence ID" value="NZ_CP007142.1"/>
</dbReference>
<keyword evidence="6 7" id="KW-0460">Magnesium</keyword>
<comment type="similarity">
    <text evidence="1 6">Belongs to the inositol monophosphatase superfamily. CysQ family.</text>
</comment>
<keyword evidence="5 6" id="KW-0472">Membrane</keyword>
<dbReference type="PATRIC" id="fig|1445510.3.peg.5669"/>
<evidence type="ECO:0000313" key="9">
    <source>
        <dbReference type="Proteomes" id="UP000032266"/>
    </source>
</evidence>
<keyword evidence="3 6" id="KW-0997">Cell inner membrane</keyword>
<dbReference type="InterPro" id="IPR020550">
    <property type="entry name" value="Inositol_monophosphatase_CS"/>
</dbReference>
<keyword evidence="2 6" id="KW-1003">Cell membrane</keyword>
<dbReference type="NCBIfam" id="TIGR01331">
    <property type="entry name" value="bisphos_cysQ"/>
    <property type="match status" value="1"/>
</dbReference>
<dbReference type="Gene3D" id="3.40.190.80">
    <property type="match status" value="1"/>
</dbReference>
<dbReference type="GO" id="GO:0008441">
    <property type="term" value="F:3'(2'),5'-bisphosphate nucleotidase activity"/>
    <property type="evidence" value="ECO:0007669"/>
    <property type="project" value="UniProtKB-UniRule"/>
</dbReference>
<gene>
    <name evidence="6" type="primary">cysQ</name>
    <name evidence="8" type="ORF">YC6258_05712</name>
</gene>
<reference evidence="8 9" key="1">
    <citation type="submission" date="2014-01" db="EMBL/GenBank/DDBJ databases">
        <title>Full genme sequencing of cellulolytic bacterium Gynuella sunshinyii YC6258T gen. nov., sp. nov.</title>
        <authorList>
            <person name="Khan H."/>
            <person name="Chung E.J."/>
            <person name="Chung Y.R."/>
        </authorList>
    </citation>
    <scope>NUCLEOTIDE SEQUENCE [LARGE SCALE GENOMIC DNA]</scope>
    <source>
        <strain evidence="8 9">YC6258</strain>
    </source>
</reference>
<evidence type="ECO:0000256" key="6">
    <source>
        <dbReference type="HAMAP-Rule" id="MF_02095"/>
    </source>
</evidence>
<dbReference type="Pfam" id="PF00459">
    <property type="entry name" value="Inositol_P"/>
    <property type="match status" value="1"/>
</dbReference>
<dbReference type="PROSITE" id="PS00630">
    <property type="entry name" value="IMP_2"/>
    <property type="match status" value="1"/>
</dbReference>
<sequence>MENLTELVPELVEICQRASDAILAIYDCPENYNIQSKSDESPVTAADLVANDIILEGLTRLTPEVPIMSEESIIDWEERKSWQQYWLVDPLDGTKDFIARNGEFCIAIALMDQDEPLLGFIFQPVTGDYYWGSRVLGSFHGRQRLNGFRTDDNEFRVVGSRRLKHRGPWFDWLQQTDFNIQRIQQGSALKFCRLAEGQADLYPRIGPTCEWDTAAGQAILEGAGGLLVDSDGHRFRYNKPKLLNPHFYALRDPRWLSSLLEL</sequence>
<dbReference type="HOGENOM" id="CLU_044118_3_0_6"/>
<feature type="binding site" evidence="6">
    <location>
        <position position="70"/>
    </location>
    <ligand>
        <name>Mg(2+)</name>
        <dbReference type="ChEBI" id="CHEBI:18420"/>
        <label>1</label>
    </ligand>
</feature>
<evidence type="ECO:0000256" key="1">
    <source>
        <dbReference type="ARBA" id="ARBA00005289"/>
    </source>
</evidence>
<comment type="cofactor">
    <cofactor evidence="6 7">
        <name>Mg(2+)</name>
        <dbReference type="ChEBI" id="CHEBI:18420"/>
    </cofactor>
</comment>
<dbReference type="PANTHER" id="PTHR43028">
    <property type="entry name" value="3'(2'),5'-BISPHOSPHATE NUCLEOTIDASE 1"/>
    <property type="match status" value="1"/>
</dbReference>
<dbReference type="Proteomes" id="UP000032266">
    <property type="component" value="Chromosome"/>
</dbReference>
<feature type="binding site" evidence="7">
    <location>
        <position position="89"/>
    </location>
    <ligand>
        <name>Mg(2+)</name>
        <dbReference type="ChEBI" id="CHEBI:18420"/>
        <label>1</label>
        <note>catalytic</note>
    </ligand>
</feature>
<organism evidence="8 9">
    <name type="scientific">Gynuella sunshinyii YC6258</name>
    <dbReference type="NCBI Taxonomy" id="1445510"/>
    <lineage>
        <taxon>Bacteria</taxon>
        <taxon>Pseudomonadati</taxon>
        <taxon>Pseudomonadota</taxon>
        <taxon>Gammaproteobacteria</taxon>
        <taxon>Oceanospirillales</taxon>
        <taxon>Saccharospirillaceae</taxon>
        <taxon>Gynuella</taxon>
    </lineage>
</organism>
<feature type="binding site" evidence="6">
    <location>
        <position position="89"/>
    </location>
    <ligand>
        <name>Mg(2+)</name>
        <dbReference type="ChEBI" id="CHEBI:18420"/>
        <label>1</label>
    </ligand>
</feature>
<name>A0A0C5VES5_9GAMM</name>
<feature type="binding site" evidence="6">
    <location>
        <position position="70"/>
    </location>
    <ligand>
        <name>substrate</name>
    </ligand>
</feature>
<comment type="subcellular location">
    <subcellularLocation>
        <location evidence="6">Cell inner membrane</location>
        <topology evidence="6">Peripheral membrane protein</topology>
        <orientation evidence="6">Cytoplasmic side</orientation>
    </subcellularLocation>
</comment>
<feature type="binding site" evidence="7">
    <location>
        <position position="212"/>
    </location>
    <ligand>
        <name>Mg(2+)</name>
        <dbReference type="ChEBI" id="CHEBI:18420"/>
        <label>1</label>
        <note>catalytic</note>
    </ligand>
</feature>
<evidence type="ECO:0000256" key="4">
    <source>
        <dbReference type="ARBA" id="ARBA00022801"/>
    </source>
</evidence>
<dbReference type="InterPro" id="IPR000760">
    <property type="entry name" value="Inositol_monophosphatase-like"/>
</dbReference>
<dbReference type="HAMAP" id="MF_02095">
    <property type="entry name" value="CysQ"/>
    <property type="match status" value="1"/>
</dbReference>
<comment type="function">
    <text evidence="6">Converts adenosine-3',5'-bisphosphate (PAP) to AMP.</text>
</comment>
<dbReference type="SUPFAM" id="SSF56655">
    <property type="entry name" value="Carbohydrate phosphatase"/>
    <property type="match status" value="1"/>
</dbReference>
<keyword evidence="4 6" id="KW-0378">Hydrolase</keyword>
<feature type="binding site" evidence="6">
    <location>
        <position position="92"/>
    </location>
    <ligand>
        <name>Mg(2+)</name>
        <dbReference type="ChEBI" id="CHEBI:18420"/>
        <label>2</label>
    </ligand>
</feature>
<evidence type="ECO:0000256" key="2">
    <source>
        <dbReference type="ARBA" id="ARBA00022475"/>
    </source>
</evidence>
<feature type="binding site" evidence="6">
    <location>
        <begin position="91"/>
        <end position="94"/>
    </location>
    <ligand>
        <name>substrate</name>
    </ligand>
</feature>
<evidence type="ECO:0000256" key="7">
    <source>
        <dbReference type="PIRSR" id="PIRSR600760-2"/>
    </source>
</evidence>
<dbReference type="InterPro" id="IPR050725">
    <property type="entry name" value="CysQ/Inositol_MonoPase"/>
</dbReference>
<feature type="binding site" evidence="7">
    <location>
        <position position="92"/>
    </location>
    <ligand>
        <name>Mg(2+)</name>
        <dbReference type="ChEBI" id="CHEBI:18420"/>
        <label>1</label>
        <note>catalytic</note>
    </ligand>
</feature>
<dbReference type="KEGG" id="gsn:YC6258_05712"/>
<feature type="binding site" evidence="6">
    <location>
        <position position="212"/>
    </location>
    <ligand>
        <name>substrate</name>
    </ligand>
</feature>